<evidence type="ECO:0000256" key="1">
    <source>
        <dbReference type="ARBA" id="ARBA00022729"/>
    </source>
</evidence>
<dbReference type="Gene3D" id="1.10.1370.30">
    <property type="match status" value="1"/>
</dbReference>
<protein>
    <recommendedName>
        <fullName evidence="5">Peptidase M3A/M3B catalytic domain-containing protein</fullName>
    </recommendedName>
</protein>
<dbReference type="EMBL" id="BARV01031060">
    <property type="protein sequence ID" value="GAI33775.1"/>
    <property type="molecule type" value="Genomic_DNA"/>
</dbReference>
<dbReference type="SUPFAM" id="SSF55486">
    <property type="entry name" value="Metalloproteases ('zincins'), catalytic domain"/>
    <property type="match status" value="1"/>
</dbReference>
<evidence type="ECO:0008006" key="5">
    <source>
        <dbReference type="Google" id="ProtNLM"/>
    </source>
</evidence>
<name>X1P400_9ZZZZ</name>
<feature type="non-terminal residue" evidence="4">
    <location>
        <position position="254"/>
    </location>
</feature>
<reference evidence="4" key="1">
    <citation type="journal article" date="2014" name="Front. Microbiol.">
        <title>High frequency of phylogenetically diverse reductive dehalogenase-homologous genes in deep subseafloor sedimentary metagenomes.</title>
        <authorList>
            <person name="Kawai M."/>
            <person name="Futagami T."/>
            <person name="Toyoda A."/>
            <person name="Takaki Y."/>
            <person name="Nishi S."/>
            <person name="Hori S."/>
            <person name="Arai W."/>
            <person name="Tsubouchi T."/>
            <person name="Morono Y."/>
            <person name="Uchiyama I."/>
            <person name="Ito T."/>
            <person name="Fujiyama A."/>
            <person name="Inagaki F."/>
            <person name="Takami H."/>
        </authorList>
    </citation>
    <scope>NUCLEOTIDE SEQUENCE</scope>
    <source>
        <strain evidence="4">Expedition CK06-06</strain>
    </source>
</reference>
<keyword evidence="2" id="KW-1015">Disulfide bond</keyword>
<dbReference type="Pfam" id="PF01401">
    <property type="entry name" value="Peptidase_M2"/>
    <property type="match status" value="1"/>
</dbReference>
<keyword evidence="1" id="KW-0732">Signal</keyword>
<evidence type="ECO:0000256" key="3">
    <source>
        <dbReference type="ARBA" id="ARBA00023180"/>
    </source>
</evidence>
<dbReference type="GO" id="GO:0006508">
    <property type="term" value="P:proteolysis"/>
    <property type="evidence" value="ECO:0007669"/>
    <property type="project" value="InterPro"/>
</dbReference>
<keyword evidence="3" id="KW-0325">Glycoprotein</keyword>
<dbReference type="AlphaFoldDB" id="X1P400"/>
<sequence length="254" mass="29425">VKNAILARQLDVLYNSYLENQIEPELLKKIVDLGTKIEKNFSTFRGTIRGKKVTDNEIKEILKTQTNSRKRKRAWLASKQVGAVVADDIVQLVKLRNQAARKLGFDNYHTLSLATAEQDVKELDRIFEELYELTNEPFAKLKADLDSILADKYDVAVTELMPWHYHDPFFQETPMVYDLDLDAYYEDKDIKELATKFYAGIGLPVESILANSDLYEREGKNPHAFCTDIDREGDVRILCNIKNNEYWMEVTLHE</sequence>
<evidence type="ECO:0000313" key="4">
    <source>
        <dbReference type="EMBL" id="GAI33775.1"/>
    </source>
</evidence>
<organism evidence="4">
    <name type="scientific">marine sediment metagenome</name>
    <dbReference type="NCBI Taxonomy" id="412755"/>
    <lineage>
        <taxon>unclassified sequences</taxon>
        <taxon>metagenomes</taxon>
        <taxon>ecological metagenomes</taxon>
    </lineage>
</organism>
<dbReference type="GO" id="GO:0008241">
    <property type="term" value="F:peptidyl-dipeptidase activity"/>
    <property type="evidence" value="ECO:0007669"/>
    <property type="project" value="InterPro"/>
</dbReference>
<comment type="caution">
    <text evidence="4">The sequence shown here is derived from an EMBL/GenBank/DDBJ whole genome shotgun (WGS) entry which is preliminary data.</text>
</comment>
<dbReference type="InterPro" id="IPR001548">
    <property type="entry name" value="Peptidase_M2"/>
</dbReference>
<gene>
    <name evidence="4" type="ORF">S06H3_49211</name>
</gene>
<evidence type="ECO:0000256" key="2">
    <source>
        <dbReference type="ARBA" id="ARBA00023157"/>
    </source>
</evidence>
<dbReference type="GO" id="GO:0008237">
    <property type="term" value="F:metallopeptidase activity"/>
    <property type="evidence" value="ECO:0007669"/>
    <property type="project" value="InterPro"/>
</dbReference>
<accession>X1P400</accession>
<proteinExistence type="predicted"/>
<dbReference type="GO" id="GO:0016020">
    <property type="term" value="C:membrane"/>
    <property type="evidence" value="ECO:0007669"/>
    <property type="project" value="InterPro"/>
</dbReference>
<feature type="non-terminal residue" evidence="4">
    <location>
        <position position="1"/>
    </location>
</feature>